<evidence type="ECO:0000313" key="4">
    <source>
        <dbReference type="Proteomes" id="UP001432180"/>
    </source>
</evidence>
<proteinExistence type="predicted"/>
<name>A0ABZ0SDK6_9GAMM</name>
<keyword evidence="4" id="KW-1185">Reference proteome</keyword>
<dbReference type="EMBL" id="CP121472">
    <property type="protein sequence ID" value="WPL18660.1"/>
    <property type="molecule type" value="Genomic_DNA"/>
</dbReference>
<accession>A0ABZ0SDK6</accession>
<feature type="compositionally biased region" description="Basic and acidic residues" evidence="1">
    <location>
        <begin position="31"/>
        <end position="49"/>
    </location>
</feature>
<keyword evidence="2" id="KW-0472">Membrane</keyword>
<gene>
    <name evidence="3" type="ORF">Thiowin_03743</name>
</gene>
<protein>
    <submittedName>
        <fullName evidence="3">Uncharacterized protein</fullName>
    </submittedName>
</protein>
<evidence type="ECO:0000256" key="1">
    <source>
        <dbReference type="SAM" id="MobiDB-lite"/>
    </source>
</evidence>
<feature type="region of interest" description="Disordered" evidence="1">
    <location>
        <begin position="30"/>
        <end position="55"/>
    </location>
</feature>
<keyword evidence="2" id="KW-1133">Transmembrane helix</keyword>
<evidence type="ECO:0000313" key="3">
    <source>
        <dbReference type="EMBL" id="WPL18660.1"/>
    </source>
</evidence>
<evidence type="ECO:0000256" key="2">
    <source>
        <dbReference type="SAM" id="Phobius"/>
    </source>
</evidence>
<reference evidence="3 4" key="1">
    <citation type="journal article" date="2023" name="Microorganisms">
        <title>Thiorhodovibrio frisius and Trv. litoralis spp. nov., Two Novel Members from a Clade of Fastidious Purple Sulfur Bacteria That Exhibit Unique Red-Shifted Light-Harvesting Capabilities.</title>
        <authorList>
            <person name="Methner A."/>
            <person name="Kuzyk S.B."/>
            <person name="Petersen J."/>
            <person name="Bauer S."/>
            <person name="Brinkmann H."/>
            <person name="Sichau K."/>
            <person name="Wanner G."/>
            <person name="Wolf J."/>
            <person name="Neumann-Schaal M."/>
            <person name="Henke P."/>
            <person name="Tank M."/>
            <person name="Sproer C."/>
            <person name="Bunk B."/>
            <person name="Overmann J."/>
        </authorList>
    </citation>
    <scope>NUCLEOTIDE SEQUENCE [LARGE SCALE GENOMIC DNA]</scope>
    <source>
        <strain evidence="3 4">DSM 6702</strain>
    </source>
</reference>
<dbReference type="Proteomes" id="UP001432180">
    <property type="component" value="Chromosome"/>
</dbReference>
<dbReference type="RefSeq" id="WP_328984412.1">
    <property type="nucleotide sequence ID" value="NZ_CP121472.1"/>
</dbReference>
<feature type="transmembrane region" description="Helical" evidence="2">
    <location>
        <begin position="6"/>
        <end position="22"/>
    </location>
</feature>
<sequence>MDGETLQALELIGWFALMYWLLTATKSARKAASEAREQDGDSIEQRSGEDANSGS</sequence>
<organism evidence="3 4">
    <name type="scientific">Thiorhodovibrio winogradskyi</name>
    <dbReference type="NCBI Taxonomy" id="77007"/>
    <lineage>
        <taxon>Bacteria</taxon>
        <taxon>Pseudomonadati</taxon>
        <taxon>Pseudomonadota</taxon>
        <taxon>Gammaproteobacteria</taxon>
        <taxon>Chromatiales</taxon>
        <taxon>Chromatiaceae</taxon>
        <taxon>Thiorhodovibrio</taxon>
    </lineage>
</organism>
<keyword evidence="2" id="KW-0812">Transmembrane</keyword>